<dbReference type="NCBIfam" id="NF045760">
    <property type="entry name" value="YtpR"/>
    <property type="match status" value="1"/>
</dbReference>
<dbReference type="InterPro" id="IPR005146">
    <property type="entry name" value="B3/B4_tRNA-bd"/>
</dbReference>
<dbReference type="InterPro" id="IPR004532">
    <property type="entry name" value="Phe-tRNA-ligase_IIc_bsu_bact"/>
</dbReference>
<dbReference type="GO" id="GO:0009328">
    <property type="term" value="C:phenylalanine-tRNA ligase complex"/>
    <property type="evidence" value="ECO:0007669"/>
    <property type="project" value="TreeGrafter"/>
</dbReference>
<comment type="caution">
    <text evidence="20">The sequence shown here is derived from an EMBL/GenBank/DDBJ whole genome shotgun (WGS) entry which is preliminary data.</text>
</comment>
<dbReference type="InterPro" id="IPR033714">
    <property type="entry name" value="tRNA_bind_bactPheRS"/>
</dbReference>
<dbReference type="PROSITE" id="PS51483">
    <property type="entry name" value="B5"/>
    <property type="match status" value="1"/>
</dbReference>
<dbReference type="GO" id="GO:0016740">
    <property type="term" value="F:transferase activity"/>
    <property type="evidence" value="ECO:0007669"/>
    <property type="project" value="UniProtKB-ARBA"/>
</dbReference>
<dbReference type="AlphaFoldDB" id="A0A8J6IFY8"/>
<comment type="catalytic activity">
    <reaction evidence="14 15">
        <text>tRNA(Phe) + L-phenylalanine + ATP = L-phenylalanyl-tRNA(Phe) + AMP + diphosphate + H(+)</text>
        <dbReference type="Rhea" id="RHEA:19413"/>
        <dbReference type="Rhea" id="RHEA-COMP:9668"/>
        <dbReference type="Rhea" id="RHEA-COMP:9699"/>
        <dbReference type="ChEBI" id="CHEBI:15378"/>
        <dbReference type="ChEBI" id="CHEBI:30616"/>
        <dbReference type="ChEBI" id="CHEBI:33019"/>
        <dbReference type="ChEBI" id="CHEBI:58095"/>
        <dbReference type="ChEBI" id="CHEBI:78442"/>
        <dbReference type="ChEBI" id="CHEBI:78531"/>
        <dbReference type="ChEBI" id="CHEBI:456215"/>
        <dbReference type="EC" id="6.1.1.20"/>
    </reaction>
</comment>
<keyword evidence="21" id="KW-1185">Reference proteome</keyword>
<evidence type="ECO:0000256" key="9">
    <source>
        <dbReference type="ARBA" id="ARBA00022840"/>
    </source>
</evidence>
<dbReference type="GO" id="GO:0140096">
    <property type="term" value="F:catalytic activity, acting on a protein"/>
    <property type="evidence" value="ECO:0007669"/>
    <property type="project" value="UniProtKB-ARBA"/>
</dbReference>
<evidence type="ECO:0000256" key="4">
    <source>
        <dbReference type="ARBA" id="ARBA00022490"/>
    </source>
</evidence>
<dbReference type="InterPro" id="IPR012340">
    <property type="entry name" value="NA-bd_OB-fold"/>
</dbReference>
<keyword evidence="9 15" id="KW-0067">ATP-binding</keyword>
<accession>A0A8J6IFY8</accession>
<dbReference type="Gene3D" id="2.40.50.140">
    <property type="entry name" value="Nucleic acid-binding proteins"/>
    <property type="match status" value="1"/>
</dbReference>
<evidence type="ECO:0000256" key="10">
    <source>
        <dbReference type="ARBA" id="ARBA00022842"/>
    </source>
</evidence>
<comment type="subunit">
    <text evidence="3 15">Tetramer of two alpha and two beta subunits.</text>
</comment>
<dbReference type="SUPFAM" id="SSF54991">
    <property type="entry name" value="Anticodon-binding domain of PheRS"/>
    <property type="match status" value="1"/>
</dbReference>
<dbReference type="GO" id="GO:0004826">
    <property type="term" value="F:phenylalanine-tRNA ligase activity"/>
    <property type="evidence" value="ECO:0007669"/>
    <property type="project" value="UniProtKB-UniRule"/>
</dbReference>
<dbReference type="Pfam" id="PF03484">
    <property type="entry name" value="B5"/>
    <property type="match status" value="1"/>
</dbReference>
<dbReference type="InterPro" id="IPR005147">
    <property type="entry name" value="tRNA_synthase_B5-dom"/>
</dbReference>
<dbReference type="Pfam" id="PF17759">
    <property type="entry name" value="tRNA_synthFbeta"/>
    <property type="match status" value="1"/>
</dbReference>
<dbReference type="FunFam" id="3.30.70.380:FF:000001">
    <property type="entry name" value="Phenylalanine--tRNA ligase beta subunit"/>
    <property type="match status" value="1"/>
</dbReference>
<keyword evidence="5 16" id="KW-0820">tRNA-binding</keyword>
<dbReference type="Gene3D" id="3.30.930.10">
    <property type="entry name" value="Bira Bifunctional Protein, Domain 2"/>
    <property type="match status" value="1"/>
</dbReference>
<dbReference type="InterPro" id="IPR045864">
    <property type="entry name" value="aa-tRNA-synth_II/BPL/LPL"/>
</dbReference>
<keyword evidence="7 15" id="KW-0479">Metal-binding</keyword>
<dbReference type="CDD" id="cd00769">
    <property type="entry name" value="PheRS_beta_core"/>
    <property type="match status" value="1"/>
</dbReference>
<evidence type="ECO:0000256" key="3">
    <source>
        <dbReference type="ARBA" id="ARBA00011209"/>
    </source>
</evidence>
<feature type="binding site" evidence="15">
    <location>
        <position position="464"/>
    </location>
    <ligand>
        <name>Mg(2+)</name>
        <dbReference type="ChEBI" id="CHEBI:18420"/>
        <note>shared with alpha subunit</note>
    </ligand>
</feature>
<organism evidence="20 21">
    <name type="scientific">Neobittarella massiliensis</name>
    <name type="common">ex Bilen et al. 2018</name>
    <dbReference type="NCBI Taxonomy" id="2041842"/>
    <lineage>
        <taxon>Bacteria</taxon>
        <taxon>Bacillati</taxon>
        <taxon>Bacillota</taxon>
        <taxon>Clostridia</taxon>
        <taxon>Eubacteriales</taxon>
        <taxon>Oscillospiraceae</taxon>
        <taxon>Neobittarella (ex Bilen et al. 2018)</taxon>
    </lineage>
</organism>
<dbReference type="FunFam" id="2.40.50.140:FF:000045">
    <property type="entry name" value="Phenylalanine--tRNA ligase beta subunit"/>
    <property type="match status" value="1"/>
</dbReference>
<dbReference type="InterPro" id="IPR020825">
    <property type="entry name" value="Phe-tRNA_synthase-like_B3/B4"/>
</dbReference>
<dbReference type="SMART" id="SM00873">
    <property type="entry name" value="B3_4"/>
    <property type="match status" value="1"/>
</dbReference>
<evidence type="ECO:0000256" key="2">
    <source>
        <dbReference type="ARBA" id="ARBA00008653"/>
    </source>
</evidence>
<evidence type="ECO:0000256" key="1">
    <source>
        <dbReference type="ARBA" id="ARBA00004496"/>
    </source>
</evidence>
<dbReference type="Gene3D" id="3.30.56.10">
    <property type="match status" value="2"/>
</dbReference>
<gene>
    <name evidence="15" type="primary">pheT</name>
    <name evidence="20" type="ORF">H8K20_08450</name>
</gene>
<dbReference type="GO" id="GO:0005524">
    <property type="term" value="F:ATP binding"/>
    <property type="evidence" value="ECO:0007669"/>
    <property type="project" value="UniProtKB-UniRule"/>
</dbReference>
<evidence type="ECO:0000256" key="14">
    <source>
        <dbReference type="ARBA" id="ARBA00049255"/>
    </source>
</evidence>
<dbReference type="Pfam" id="PF01588">
    <property type="entry name" value="tRNA_bind"/>
    <property type="match status" value="1"/>
</dbReference>
<dbReference type="InterPro" id="IPR036690">
    <property type="entry name" value="Fdx_antiC-bd_sf"/>
</dbReference>
<dbReference type="EC" id="6.1.1.20" evidence="15"/>
<sequence length="791" mass="86796">MILSYKWLQDYTEIDAAPRAYAEAMSMSGSKVEGWENLADEIKNVVVGKVLSIEKHPDADKLVVCQVEVGGAEPIQICTGATNLYPGAVVPVALHDSYLPGGVHIKKGKLRGQVSNGMMCSFAELGLTEHDCPDQDADGIMILKDGSYTVGEDIVTALELDDLAVEFEITSNRPDCLSMIGLARESAATFRKPLRLPDPRVEHESGDIGDYLKVDVETENCLRYAAKVVKNVKIGPSPKWMRDRLRVCGIRPISNIVDITNYVLLEYGSPMHAFDYQQVENGHIIVRQARPGETLETLDGVVRHLDETMMVIADEQGPSVVAGVMGGEKSGIADDTTTIIFESACFAGPSVRRTSKKLGLRTESSSRYEKGLDPETCISALLRACQLVEQLGAGEVVGGVIDCYPAPKAPTVLHLDADYTNRFLGTEIPKEDMVKYLESLEFEVRADDSIVVPSFRSDVAHKADVAEEIARLYGYDKIPSTLAQTADEAELTREQKFARTIRQQLVGMGLYEIITYTFISPKYYDNIRLPADSPLRDSVTIRNPLGEDTSVMRTTALPSMLDILSKNYANRNLSCRLFELATVYEKAGDDQLPNEPEHLTLGMYGDCDFYTIKGVCQGLLDGLKVPGCRFIPCADHPTFHPGRCAEIELDGKIVGVIGEVYPEVAAGYGIKPRTYIAELDIASLLAGAVETVTYKPLPKFPASTRDLALVCDEEILVGDITESIQHSAGKLLEKVEFFDIYRGKQLPEGKKSVAFKIVLRSESETLTDKHADDIVAKILKNLAPLGVSLRA</sequence>
<keyword evidence="4 15" id="KW-0963">Cytoplasm</keyword>
<evidence type="ECO:0000259" key="19">
    <source>
        <dbReference type="PROSITE" id="PS51483"/>
    </source>
</evidence>
<dbReference type="SMART" id="SM00874">
    <property type="entry name" value="B5"/>
    <property type="match status" value="1"/>
</dbReference>
<keyword evidence="13 15" id="KW-0030">Aminoacyl-tRNA synthetase</keyword>
<evidence type="ECO:0000256" key="7">
    <source>
        <dbReference type="ARBA" id="ARBA00022723"/>
    </source>
</evidence>
<keyword evidence="10 15" id="KW-0460">Magnesium</keyword>
<dbReference type="SUPFAM" id="SSF56037">
    <property type="entry name" value="PheT/TilS domain"/>
    <property type="match status" value="1"/>
</dbReference>
<keyword evidence="11 16" id="KW-0694">RNA-binding</keyword>
<dbReference type="PROSITE" id="PS51447">
    <property type="entry name" value="FDX_ACB"/>
    <property type="match status" value="1"/>
</dbReference>
<dbReference type="Pfam" id="PF03483">
    <property type="entry name" value="B3_4"/>
    <property type="match status" value="1"/>
</dbReference>
<dbReference type="CDD" id="cd02796">
    <property type="entry name" value="tRNA_bind_bactPheRS"/>
    <property type="match status" value="1"/>
</dbReference>
<feature type="domain" description="TRNA-binding" evidence="17">
    <location>
        <begin position="39"/>
        <end position="155"/>
    </location>
</feature>
<comment type="subcellular location">
    <subcellularLocation>
        <location evidence="1 15">Cytoplasm</location>
    </subcellularLocation>
</comment>
<evidence type="ECO:0000313" key="20">
    <source>
        <dbReference type="EMBL" id="MBC3516425.1"/>
    </source>
</evidence>
<evidence type="ECO:0000313" key="21">
    <source>
        <dbReference type="Proteomes" id="UP000597668"/>
    </source>
</evidence>
<proteinExistence type="inferred from homology"/>
<evidence type="ECO:0000259" key="18">
    <source>
        <dbReference type="PROSITE" id="PS51447"/>
    </source>
</evidence>
<dbReference type="Gene3D" id="3.50.40.10">
    <property type="entry name" value="Phenylalanyl-trna Synthetase, Chain B, domain 3"/>
    <property type="match status" value="1"/>
</dbReference>
<dbReference type="GO" id="GO:0006432">
    <property type="term" value="P:phenylalanyl-tRNA aminoacylation"/>
    <property type="evidence" value="ECO:0007669"/>
    <property type="project" value="UniProtKB-UniRule"/>
</dbReference>
<dbReference type="NCBIfam" id="TIGR00472">
    <property type="entry name" value="pheT_bact"/>
    <property type="match status" value="1"/>
</dbReference>
<dbReference type="InterPro" id="IPR002547">
    <property type="entry name" value="tRNA-bd_dom"/>
</dbReference>
<evidence type="ECO:0000259" key="17">
    <source>
        <dbReference type="PROSITE" id="PS50886"/>
    </source>
</evidence>
<feature type="binding site" evidence="15">
    <location>
        <position position="458"/>
    </location>
    <ligand>
        <name>Mg(2+)</name>
        <dbReference type="ChEBI" id="CHEBI:18420"/>
        <note>shared with alpha subunit</note>
    </ligand>
</feature>
<dbReference type="PANTHER" id="PTHR10947">
    <property type="entry name" value="PHENYLALANYL-TRNA SYNTHETASE BETA CHAIN AND LEUCINE-RICH REPEAT-CONTAINING PROTEIN 47"/>
    <property type="match status" value="1"/>
</dbReference>
<evidence type="ECO:0000256" key="6">
    <source>
        <dbReference type="ARBA" id="ARBA00022598"/>
    </source>
</evidence>
<dbReference type="SUPFAM" id="SSF50249">
    <property type="entry name" value="Nucleic acid-binding proteins"/>
    <property type="match status" value="1"/>
</dbReference>
<dbReference type="SUPFAM" id="SSF55681">
    <property type="entry name" value="Class II aaRS and biotin synthetases"/>
    <property type="match status" value="1"/>
</dbReference>
<evidence type="ECO:0000256" key="15">
    <source>
        <dbReference type="HAMAP-Rule" id="MF_00283"/>
    </source>
</evidence>
<feature type="domain" description="FDX-ACB" evidence="18">
    <location>
        <begin position="698"/>
        <end position="790"/>
    </location>
</feature>
<evidence type="ECO:0000256" key="5">
    <source>
        <dbReference type="ARBA" id="ARBA00022555"/>
    </source>
</evidence>
<keyword evidence="6 15" id="KW-0436">Ligase</keyword>
<protein>
    <recommendedName>
        <fullName evidence="15">Phenylalanine--tRNA ligase beta subunit</fullName>
        <ecNumber evidence="15">6.1.1.20</ecNumber>
    </recommendedName>
    <alternativeName>
        <fullName evidence="15">Phenylalanyl-tRNA synthetase beta subunit</fullName>
        <shortName evidence="15">PheRS</shortName>
    </alternativeName>
</protein>
<dbReference type="PANTHER" id="PTHR10947:SF0">
    <property type="entry name" value="PHENYLALANINE--TRNA LIGASE BETA SUBUNIT"/>
    <property type="match status" value="1"/>
</dbReference>
<evidence type="ECO:0000256" key="8">
    <source>
        <dbReference type="ARBA" id="ARBA00022741"/>
    </source>
</evidence>
<dbReference type="InterPro" id="IPR045060">
    <property type="entry name" value="Phe-tRNA-ligase_IIc_bsu"/>
</dbReference>
<dbReference type="RefSeq" id="WP_186488085.1">
    <property type="nucleotide sequence ID" value="NZ_JACOGI010000001.1"/>
</dbReference>
<dbReference type="InterPro" id="IPR009061">
    <property type="entry name" value="DNA-bd_dom_put_sf"/>
</dbReference>
<dbReference type="GO" id="GO:0000049">
    <property type="term" value="F:tRNA binding"/>
    <property type="evidence" value="ECO:0007669"/>
    <property type="project" value="UniProtKB-UniRule"/>
</dbReference>
<dbReference type="GO" id="GO:0000287">
    <property type="term" value="F:magnesium ion binding"/>
    <property type="evidence" value="ECO:0007669"/>
    <property type="project" value="UniProtKB-UniRule"/>
</dbReference>
<feature type="binding site" evidence="15">
    <location>
        <position position="468"/>
    </location>
    <ligand>
        <name>Mg(2+)</name>
        <dbReference type="ChEBI" id="CHEBI:18420"/>
        <note>shared with alpha subunit</note>
    </ligand>
</feature>
<evidence type="ECO:0000256" key="11">
    <source>
        <dbReference type="ARBA" id="ARBA00022884"/>
    </source>
</evidence>
<evidence type="ECO:0000256" key="12">
    <source>
        <dbReference type="ARBA" id="ARBA00022917"/>
    </source>
</evidence>
<dbReference type="FunFam" id="3.50.40.10:FF:000001">
    <property type="entry name" value="Phenylalanine--tRNA ligase beta subunit"/>
    <property type="match status" value="1"/>
</dbReference>
<keyword evidence="12 15" id="KW-0648">Protein biosynthesis</keyword>
<evidence type="ECO:0000256" key="16">
    <source>
        <dbReference type="PROSITE-ProRule" id="PRU00209"/>
    </source>
</evidence>
<dbReference type="SUPFAM" id="SSF46955">
    <property type="entry name" value="Putative DNA-binding domain"/>
    <property type="match status" value="1"/>
</dbReference>
<dbReference type="Pfam" id="PF03147">
    <property type="entry name" value="FDX-ACB"/>
    <property type="match status" value="1"/>
</dbReference>
<dbReference type="HAMAP" id="MF_00283">
    <property type="entry name" value="Phe_tRNA_synth_beta1"/>
    <property type="match status" value="1"/>
</dbReference>
<dbReference type="EMBL" id="JACOGI010000001">
    <property type="protein sequence ID" value="MBC3516425.1"/>
    <property type="molecule type" value="Genomic_DNA"/>
</dbReference>
<reference evidence="20" key="1">
    <citation type="submission" date="2020-08" db="EMBL/GenBank/DDBJ databases">
        <authorList>
            <person name="Liu C."/>
            <person name="Sun Q."/>
        </authorList>
    </citation>
    <scope>NUCLEOTIDE SEQUENCE</scope>
    <source>
        <strain evidence="20">NSJ-65</strain>
    </source>
</reference>
<dbReference type="PROSITE" id="PS50886">
    <property type="entry name" value="TRBD"/>
    <property type="match status" value="1"/>
</dbReference>
<evidence type="ECO:0000256" key="13">
    <source>
        <dbReference type="ARBA" id="ARBA00023146"/>
    </source>
</evidence>
<dbReference type="Gene3D" id="3.30.70.380">
    <property type="entry name" value="Ferrodoxin-fold anticodon-binding domain"/>
    <property type="match status" value="1"/>
</dbReference>
<feature type="binding site" evidence="15">
    <location>
        <position position="467"/>
    </location>
    <ligand>
        <name>Mg(2+)</name>
        <dbReference type="ChEBI" id="CHEBI:18420"/>
        <note>shared with alpha subunit</note>
    </ligand>
</feature>
<feature type="domain" description="B5" evidence="19">
    <location>
        <begin position="408"/>
        <end position="480"/>
    </location>
</feature>
<comment type="cofactor">
    <cofactor evidence="15">
        <name>Mg(2+)</name>
        <dbReference type="ChEBI" id="CHEBI:18420"/>
    </cofactor>
    <text evidence="15">Binds 2 magnesium ions per tetramer.</text>
</comment>
<dbReference type="Proteomes" id="UP000597668">
    <property type="component" value="Unassembled WGS sequence"/>
</dbReference>
<dbReference type="SMART" id="SM00896">
    <property type="entry name" value="FDX-ACB"/>
    <property type="match status" value="1"/>
</dbReference>
<name>A0A8J6IFY8_9FIRM</name>
<comment type="similarity">
    <text evidence="2 15">Belongs to the phenylalanyl-tRNA synthetase beta subunit family. Type 1 subfamily.</text>
</comment>
<dbReference type="InterPro" id="IPR005121">
    <property type="entry name" value="Fdx_antiC-bd"/>
</dbReference>
<keyword evidence="8 15" id="KW-0547">Nucleotide-binding</keyword>
<dbReference type="InterPro" id="IPR041616">
    <property type="entry name" value="PheRS_beta_core"/>
</dbReference>